<dbReference type="GO" id="GO:0005886">
    <property type="term" value="C:plasma membrane"/>
    <property type="evidence" value="ECO:0007669"/>
    <property type="project" value="UniProtKB-SubCell"/>
</dbReference>
<feature type="active site" description="Schiff-base intermediate with substrate; via pyruvic acid" evidence="11">
    <location>
        <position position="184"/>
    </location>
</feature>
<name>A0A1F7F2L1_UNCRA</name>
<evidence type="ECO:0000256" key="1">
    <source>
        <dbReference type="ARBA" id="ARBA00022475"/>
    </source>
</evidence>
<evidence type="ECO:0000256" key="3">
    <source>
        <dbReference type="ARBA" id="ARBA00022793"/>
    </source>
</evidence>
<keyword evidence="7 11" id="KW-0594">Phospholipid biosynthesis</keyword>
<feature type="chain" id="PRO_5023430946" description="Phosphatidylserine decarboxylase alpha chain" evidence="11">
    <location>
        <begin position="184"/>
        <end position="217"/>
    </location>
</feature>
<dbReference type="GO" id="GO:0006646">
    <property type="term" value="P:phosphatidylethanolamine biosynthetic process"/>
    <property type="evidence" value="ECO:0007669"/>
    <property type="project" value="UniProtKB-UniRule"/>
</dbReference>
<gene>
    <name evidence="11" type="primary">psd</name>
    <name evidence="13" type="ORF">A2519_07880</name>
</gene>
<keyword evidence="1 11" id="KW-1003">Cell membrane</keyword>
<keyword evidence="10 11" id="KW-0670">Pyruvate</keyword>
<reference evidence="13 14" key="1">
    <citation type="journal article" date="2016" name="Nat. Commun.">
        <title>Thousands of microbial genomes shed light on interconnected biogeochemical processes in an aquifer system.</title>
        <authorList>
            <person name="Anantharaman K."/>
            <person name="Brown C.T."/>
            <person name="Hug L.A."/>
            <person name="Sharon I."/>
            <person name="Castelle C.J."/>
            <person name="Probst A.J."/>
            <person name="Thomas B.C."/>
            <person name="Singh A."/>
            <person name="Wilkins M.J."/>
            <person name="Karaoz U."/>
            <person name="Brodie E.L."/>
            <person name="Williams K.H."/>
            <person name="Hubbard S.S."/>
            <person name="Banfield J.F."/>
        </authorList>
    </citation>
    <scope>NUCLEOTIDE SEQUENCE [LARGE SCALE GENOMIC DNA]</scope>
</reference>
<dbReference type="InterPro" id="IPR033175">
    <property type="entry name" value="PSD-A"/>
</dbReference>
<keyword evidence="12" id="KW-1133">Transmembrane helix</keyword>
<comment type="similarity">
    <text evidence="11">Belongs to the phosphatidylserine decarboxylase family. PSD-A subfamily.</text>
</comment>
<evidence type="ECO:0000313" key="14">
    <source>
        <dbReference type="Proteomes" id="UP000179243"/>
    </source>
</evidence>
<evidence type="ECO:0000256" key="11">
    <source>
        <dbReference type="HAMAP-Rule" id="MF_00664"/>
    </source>
</evidence>
<dbReference type="Proteomes" id="UP000179243">
    <property type="component" value="Unassembled WGS sequence"/>
</dbReference>
<proteinExistence type="inferred from homology"/>
<comment type="cofactor">
    <cofactor evidence="11">
        <name>pyruvate</name>
        <dbReference type="ChEBI" id="CHEBI:15361"/>
    </cofactor>
    <text evidence="11">Binds 1 pyruvoyl group covalently per subunit.</text>
</comment>
<dbReference type="Pfam" id="PF02666">
    <property type="entry name" value="PS_Dcarbxylase"/>
    <property type="match status" value="1"/>
</dbReference>
<evidence type="ECO:0000256" key="10">
    <source>
        <dbReference type="ARBA" id="ARBA00023317"/>
    </source>
</evidence>
<evidence type="ECO:0000256" key="7">
    <source>
        <dbReference type="ARBA" id="ARBA00023209"/>
    </source>
</evidence>
<dbReference type="PANTHER" id="PTHR35809">
    <property type="entry name" value="ARCHAETIDYLSERINE DECARBOXYLASE PROENZYME-RELATED"/>
    <property type="match status" value="1"/>
</dbReference>
<feature type="transmembrane region" description="Helical" evidence="12">
    <location>
        <begin position="7"/>
        <end position="26"/>
    </location>
</feature>
<comment type="pathway">
    <text evidence="11">Phospholipid metabolism; phosphatidylethanolamine biosynthesis; phosphatidylethanolamine from CDP-diacylglycerol: step 2/2.</text>
</comment>
<dbReference type="EMBL" id="MFYX01000139">
    <property type="protein sequence ID" value="OGK00838.1"/>
    <property type="molecule type" value="Genomic_DNA"/>
</dbReference>
<dbReference type="HAMAP" id="MF_00664">
    <property type="entry name" value="PS_decarb_PSD_A"/>
    <property type="match status" value="1"/>
</dbReference>
<accession>A0A1F7F2L1</accession>
<evidence type="ECO:0000256" key="4">
    <source>
        <dbReference type="ARBA" id="ARBA00023098"/>
    </source>
</evidence>
<keyword evidence="2 11" id="KW-0444">Lipid biosynthesis</keyword>
<feature type="transmembrane region" description="Helical" evidence="12">
    <location>
        <begin position="32"/>
        <end position="50"/>
    </location>
</feature>
<dbReference type="NCBIfam" id="NF003678">
    <property type="entry name" value="PRK05305.1-2"/>
    <property type="match status" value="1"/>
</dbReference>
<comment type="caution">
    <text evidence="13">The sequence shown here is derived from an EMBL/GenBank/DDBJ whole genome shotgun (WGS) entry which is preliminary data.</text>
</comment>
<dbReference type="UniPathway" id="UPA00558">
    <property type="reaction ID" value="UER00616"/>
</dbReference>
<keyword evidence="4 11" id="KW-0443">Lipid metabolism</keyword>
<evidence type="ECO:0000256" key="2">
    <source>
        <dbReference type="ARBA" id="ARBA00022516"/>
    </source>
</evidence>
<comment type="function">
    <text evidence="11">Catalyzes the formation of phosphatidylethanolamine (PtdEtn) from phosphatidylserine (PtdSer).</text>
</comment>
<evidence type="ECO:0000256" key="12">
    <source>
        <dbReference type="SAM" id="Phobius"/>
    </source>
</evidence>
<evidence type="ECO:0000256" key="8">
    <source>
        <dbReference type="ARBA" id="ARBA00023239"/>
    </source>
</evidence>
<protein>
    <recommendedName>
        <fullName evidence="11">Phosphatidylserine decarboxylase proenzyme</fullName>
        <ecNumber evidence="11">4.1.1.65</ecNumber>
    </recommendedName>
    <component>
        <recommendedName>
            <fullName evidence="11">Phosphatidylserine decarboxylase alpha chain</fullName>
        </recommendedName>
    </component>
    <component>
        <recommendedName>
            <fullName evidence="11">Phosphatidylserine decarboxylase beta chain</fullName>
        </recommendedName>
    </component>
</protein>
<comment type="subunit">
    <text evidence="11">Heterodimer of a large membrane-associated beta subunit and a small pyruvoyl-containing alpha subunit.</text>
</comment>
<keyword evidence="8 11" id="KW-0456">Lyase</keyword>
<dbReference type="GO" id="GO:0004609">
    <property type="term" value="F:phosphatidylserine decarboxylase activity"/>
    <property type="evidence" value="ECO:0007669"/>
    <property type="project" value="UniProtKB-UniRule"/>
</dbReference>
<feature type="site" description="Cleavage (non-hydrolytic); by autocatalysis" evidence="11">
    <location>
        <begin position="183"/>
        <end position="184"/>
    </location>
</feature>
<dbReference type="AlphaFoldDB" id="A0A1F7F2L1"/>
<dbReference type="NCBIfam" id="NF003685">
    <property type="entry name" value="PRK05305.2-5"/>
    <property type="match status" value="1"/>
</dbReference>
<dbReference type="InterPro" id="IPR003817">
    <property type="entry name" value="PS_Dcarbxylase"/>
</dbReference>
<keyword evidence="9 11" id="KW-1208">Phospholipid metabolism</keyword>
<evidence type="ECO:0000313" key="13">
    <source>
        <dbReference type="EMBL" id="OGK00838.1"/>
    </source>
</evidence>
<feature type="chain" id="PRO_5023430945" description="Phosphatidylserine decarboxylase beta chain" evidence="11">
    <location>
        <begin position="1"/>
        <end position="183"/>
    </location>
</feature>
<feature type="modified residue" description="Pyruvic acid (Ser); by autocatalysis" evidence="11">
    <location>
        <position position="184"/>
    </location>
</feature>
<keyword evidence="12" id="KW-0812">Transmembrane</keyword>
<keyword evidence="3 11" id="KW-0210">Decarboxylase</keyword>
<keyword evidence="6 11" id="KW-0865">Zymogen</keyword>
<evidence type="ECO:0000256" key="5">
    <source>
        <dbReference type="ARBA" id="ARBA00023136"/>
    </source>
</evidence>
<comment type="subcellular location">
    <subcellularLocation>
        <location evidence="11">Cell membrane</location>
        <topology evidence="11">Peripheral membrane protein</topology>
    </subcellularLocation>
</comment>
<evidence type="ECO:0000256" key="6">
    <source>
        <dbReference type="ARBA" id="ARBA00023145"/>
    </source>
</evidence>
<comment type="PTM">
    <text evidence="11">Is synthesized initially as an inactive proenzyme. Formation of the active enzyme involves a self-maturation process in which the active site pyruvoyl group is generated from an internal serine residue via an autocatalytic post-translational modification. Two non-identical subunits are generated from the proenzyme in this reaction, and the pyruvate is formed at the N-terminus of the alpha chain, which is derived from the carboxyl end of the proenzyme. The post-translation cleavage follows an unusual pathway, termed non-hydrolytic serinolysis, in which the side chain hydroxyl group of the serine supplies its oxygen atom to form the C-terminus of the beta chain, while the remainder of the serine residue undergoes an oxidative deamination to produce ammonia and the pyruvoyl prosthetic group on the alpha chain.</text>
</comment>
<organism evidence="13 14">
    <name type="scientific">Candidatus Raymondbacteria bacterium RIFOXYD12_FULL_49_13</name>
    <dbReference type="NCBI Taxonomy" id="1817890"/>
    <lineage>
        <taxon>Bacteria</taxon>
        <taxon>Raymondiibacteriota</taxon>
    </lineage>
</organism>
<keyword evidence="5 11" id="KW-0472">Membrane</keyword>
<evidence type="ECO:0000256" key="9">
    <source>
        <dbReference type="ARBA" id="ARBA00023264"/>
    </source>
</evidence>
<sequence length="217" mass="24237">MKINKHGFGIIAIELLLLVISCFAISVFSVAATAACILFFVLFVFTVYFFRDPERRIPDGKGIIVSPADGRVVEIVQEREDQFCDKEMVRISIFLNIFNVHVNRMPVAGSVRFIRRVQGRFFHAASHKASLDNEQTMVGIETGEGVKILVKQIAGFIARRIVCYAKINDGFSIGQRFGIIKFGSRTDIFVPVHTRLNVVVGDKVHGGTTILGTYEQL</sequence>
<dbReference type="PANTHER" id="PTHR35809:SF1">
    <property type="entry name" value="ARCHAETIDYLSERINE DECARBOXYLASE PROENZYME-RELATED"/>
    <property type="match status" value="1"/>
</dbReference>
<comment type="catalytic activity">
    <reaction evidence="11">
        <text>a 1,2-diacyl-sn-glycero-3-phospho-L-serine + H(+) = a 1,2-diacyl-sn-glycero-3-phosphoethanolamine + CO2</text>
        <dbReference type="Rhea" id="RHEA:20828"/>
        <dbReference type="ChEBI" id="CHEBI:15378"/>
        <dbReference type="ChEBI" id="CHEBI:16526"/>
        <dbReference type="ChEBI" id="CHEBI:57262"/>
        <dbReference type="ChEBI" id="CHEBI:64612"/>
        <dbReference type="EC" id="4.1.1.65"/>
    </reaction>
</comment>
<dbReference type="EC" id="4.1.1.65" evidence="11"/>